<accession>A0A2B7Z6R9</accession>
<sequence length="141" mass="16136">MIAGNPTATNARAFPSIEGYFERPKLEGRLKETECRVSELEESASDLKDGRNQGYTFQRHRDTSDNNQDWKSLCMYMYMYMYNEGTAKRCRIIRSSSTTSRFLMSTSSSTSFIREFSALQFVSLQLGLWLTGAKIHSIPSD</sequence>
<reference evidence="2 3" key="1">
    <citation type="submission" date="2017-10" db="EMBL/GenBank/DDBJ databases">
        <title>Comparative genomics in systemic dimorphic fungi from Ajellomycetaceae.</title>
        <authorList>
            <person name="Munoz J.F."/>
            <person name="Mcewen J.G."/>
            <person name="Clay O.K."/>
            <person name="Cuomo C.A."/>
        </authorList>
    </citation>
    <scope>NUCLEOTIDE SEQUENCE [LARGE SCALE GENOMIC DNA]</scope>
    <source>
        <strain evidence="2 3">UAMH4076</strain>
    </source>
</reference>
<feature type="coiled-coil region" evidence="1">
    <location>
        <begin position="23"/>
        <end position="50"/>
    </location>
</feature>
<gene>
    <name evidence="2" type="ORF">GX50_07990</name>
</gene>
<evidence type="ECO:0000313" key="2">
    <source>
        <dbReference type="EMBL" id="PGH29275.1"/>
    </source>
</evidence>
<keyword evidence="3" id="KW-1185">Reference proteome</keyword>
<organism evidence="2 3">
    <name type="scientific">[Emmonsia] crescens</name>
    <dbReference type="NCBI Taxonomy" id="73230"/>
    <lineage>
        <taxon>Eukaryota</taxon>
        <taxon>Fungi</taxon>
        <taxon>Dikarya</taxon>
        <taxon>Ascomycota</taxon>
        <taxon>Pezizomycotina</taxon>
        <taxon>Eurotiomycetes</taxon>
        <taxon>Eurotiomycetidae</taxon>
        <taxon>Onygenales</taxon>
        <taxon>Ajellomycetaceae</taxon>
        <taxon>Emergomyces</taxon>
    </lineage>
</organism>
<comment type="caution">
    <text evidence="2">The sequence shown here is derived from an EMBL/GenBank/DDBJ whole genome shotgun (WGS) entry which is preliminary data.</text>
</comment>
<name>A0A2B7Z6R9_9EURO</name>
<evidence type="ECO:0000256" key="1">
    <source>
        <dbReference type="SAM" id="Coils"/>
    </source>
</evidence>
<dbReference type="AlphaFoldDB" id="A0A2B7Z6R9"/>
<keyword evidence="1" id="KW-0175">Coiled coil</keyword>
<dbReference type="EMBL" id="PDND01000258">
    <property type="protein sequence ID" value="PGH29275.1"/>
    <property type="molecule type" value="Genomic_DNA"/>
</dbReference>
<dbReference type="Proteomes" id="UP000226031">
    <property type="component" value="Unassembled WGS sequence"/>
</dbReference>
<protein>
    <submittedName>
        <fullName evidence="2">Uncharacterized protein</fullName>
    </submittedName>
</protein>
<evidence type="ECO:0000313" key="3">
    <source>
        <dbReference type="Proteomes" id="UP000226031"/>
    </source>
</evidence>
<proteinExistence type="predicted"/>